<reference evidence="3" key="1">
    <citation type="submission" date="2022-11" db="EMBL/GenBank/DDBJ databases">
        <title>Isolation and characterization of PLA-degrading bacterium Massilia sp. from Antarctic soil.</title>
        <authorList>
            <person name="Sato K."/>
            <person name="Gomez-Fuentes C."/>
            <person name="Ahmad S.A."/>
            <person name="Zulkharnain A."/>
        </authorList>
    </citation>
    <scope>NUCLEOTIDE SEQUENCE</scope>
    <source>
        <strain evidence="3">N-3</strain>
    </source>
</reference>
<dbReference type="InterPro" id="IPR011006">
    <property type="entry name" value="CheY-like_superfamily"/>
</dbReference>
<evidence type="ECO:0000256" key="1">
    <source>
        <dbReference type="PROSITE-ProRule" id="PRU00169"/>
    </source>
</evidence>
<comment type="caution">
    <text evidence="1">Lacks conserved residue(s) required for the propagation of feature annotation.</text>
</comment>
<protein>
    <recommendedName>
        <fullName evidence="2">Response regulatory domain-containing protein</fullName>
    </recommendedName>
</protein>
<evidence type="ECO:0000313" key="3">
    <source>
        <dbReference type="EMBL" id="BDT60062.1"/>
    </source>
</evidence>
<dbReference type="InterPro" id="IPR001789">
    <property type="entry name" value="Sig_transdc_resp-reg_receiver"/>
</dbReference>
<feature type="domain" description="Response regulatory" evidence="2">
    <location>
        <begin position="1"/>
        <end position="41"/>
    </location>
</feature>
<dbReference type="SUPFAM" id="SSF52172">
    <property type="entry name" value="CheY-like"/>
    <property type="match status" value="1"/>
</dbReference>
<dbReference type="Gene3D" id="3.40.50.2300">
    <property type="match status" value="1"/>
</dbReference>
<accession>A0ABN6TCW1</accession>
<evidence type="ECO:0000259" key="2">
    <source>
        <dbReference type="PROSITE" id="PS50110"/>
    </source>
</evidence>
<gene>
    <name evidence="3" type="ORF">MasN3_35560</name>
</gene>
<keyword evidence="4" id="KW-1185">Reference proteome</keyword>
<name>A0ABN6TCW1_9BURK</name>
<dbReference type="PROSITE" id="PS50110">
    <property type="entry name" value="RESPONSE_REGULATORY"/>
    <property type="match status" value="1"/>
</dbReference>
<organism evidence="3 4">
    <name type="scientific">Massilia varians</name>
    <dbReference type="NCBI Taxonomy" id="457921"/>
    <lineage>
        <taxon>Bacteria</taxon>
        <taxon>Pseudomonadati</taxon>
        <taxon>Pseudomonadota</taxon>
        <taxon>Betaproteobacteria</taxon>
        <taxon>Burkholderiales</taxon>
        <taxon>Oxalobacteraceae</taxon>
        <taxon>Telluria group</taxon>
        <taxon>Massilia</taxon>
    </lineage>
</organism>
<dbReference type="EMBL" id="AP026966">
    <property type="protein sequence ID" value="BDT60062.1"/>
    <property type="molecule type" value="Genomic_DNA"/>
</dbReference>
<evidence type="ECO:0000313" key="4">
    <source>
        <dbReference type="Proteomes" id="UP001163336"/>
    </source>
</evidence>
<dbReference type="Proteomes" id="UP001163336">
    <property type="component" value="Chromosome"/>
</dbReference>
<proteinExistence type="predicted"/>
<sequence>MIVFVTAYDEYALRAFDANAIDYLLKPFDQARLRRALERLRARHAA</sequence>